<evidence type="ECO:0000313" key="1">
    <source>
        <dbReference type="EMBL" id="GHF57625.1"/>
    </source>
</evidence>
<evidence type="ECO:0008006" key="3">
    <source>
        <dbReference type="Google" id="ProtNLM"/>
    </source>
</evidence>
<dbReference type="Pfam" id="PF08238">
    <property type="entry name" value="Sel1"/>
    <property type="match status" value="3"/>
</dbReference>
<gene>
    <name evidence="1" type="ORF">GCM10017056_31400</name>
</gene>
<keyword evidence="2" id="KW-1185">Reference proteome</keyword>
<name>A0A8J3M894_9RHOB</name>
<dbReference type="SUPFAM" id="SSF81901">
    <property type="entry name" value="HCP-like"/>
    <property type="match status" value="2"/>
</dbReference>
<dbReference type="AlphaFoldDB" id="A0A8J3M894"/>
<protein>
    <recommendedName>
        <fullName evidence="3">Sel1 repeat family protein</fullName>
    </recommendedName>
</protein>
<dbReference type="RefSeq" id="WP_189681047.1">
    <property type="nucleotide sequence ID" value="NZ_BNCJ01000009.1"/>
</dbReference>
<dbReference type="EMBL" id="BNCJ01000009">
    <property type="protein sequence ID" value="GHF57625.1"/>
    <property type="molecule type" value="Genomic_DNA"/>
</dbReference>
<evidence type="ECO:0000313" key="2">
    <source>
        <dbReference type="Proteomes" id="UP000626220"/>
    </source>
</evidence>
<reference evidence="1" key="1">
    <citation type="journal article" date="2014" name="Int. J. Syst. Evol. Microbiol.">
        <title>Complete genome sequence of Corynebacterium casei LMG S-19264T (=DSM 44701T), isolated from a smear-ripened cheese.</title>
        <authorList>
            <consortium name="US DOE Joint Genome Institute (JGI-PGF)"/>
            <person name="Walter F."/>
            <person name="Albersmeier A."/>
            <person name="Kalinowski J."/>
            <person name="Ruckert C."/>
        </authorList>
    </citation>
    <scope>NUCLEOTIDE SEQUENCE</scope>
    <source>
        <strain evidence="1">KCTC 42650</strain>
    </source>
</reference>
<sequence length="603" mass="65240">MPPLRSLVVVLSLGLVFGPAAVLAQEARLIPAQFFGKLSIDDVPRLRKRAASGDMAAQHLLWTAYRDKPRGGLPPWEGSDDIVTRAEAEQGLRQAAGQGDAEAQAILAVALLQGDSVARDPRGAQAWLMRLIEATAPAERGQLDHLLARALVEAPDATPEDVARAIQLAEEALALGITQAIGTKARALSRSDPAAARALLEAAVAGNRHAALPLAGMLLRGEGGARDVKRAEALLAGDDSHEARAERGRQHLWGGAFARLPQRALTLMSDIATYDIDTRQELARQLLTYRVTFPRPEPIFYALQEDADIGRLGAALALVRLLRANREGFRDEKLWFDAVRRFQDVHPRIAVYQAEIAGRWAKLGSTEANRALFAREATELLARLEAANVAEAYTLHGDFLAKGIVFRQDDVAAQAMLRKGAELGDTEAMLALASVQEDGRGIPKDRAQALDWLRRAAAAGSVEARKRIAYRFRFDGIDKKITLREGIGEVVVHYGDGHDGAALTAFGGVFANSRLNDFSEAEVAAAILDGMSMSPGAVEEDKLVAMVKQVPQRYWVLIETLLNAEGLLSEPAQGYMEPQARDALRSWVDRVGPPANAPVRGTP</sequence>
<dbReference type="InterPro" id="IPR006597">
    <property type="entry name" value="Sel1-like"/>
</dbReference>
<dbReference type="InterPro" id="IPR011990">
    <property type="entry name" value="TPR-like_helical_dom_sf"/>
</dbReference>
<comment type="caution">
    <text evidence="1">The sequence shown here is derived from an EMBL/GenBank/DDBJ whole genome shotgun (WGS) entry which is preliminary data.</text>
</comment>
<dbReference type="Gene3D" id="1.25.40.10">
    <property type="entry name" value="Tetratricopeptide repeat domain"/>
    <property type="match status" value="2"/>
</dbReference>
<dbReference type="PANTHER" id="PTHR11102">
    <property type="entry name" value="SEL-1-LIKE PROTEIN"/>
    <property type="match status" value="1"/>
</dbReference>
<accession>A0A8J3M894</accession>
<organism evidence="1 2">
    <name type="scientific">Seohaeicola zhoushanensis</name>
    <dbReference type="NCBI Taxonomy" id="1569283"/>
    <lineage>
        <taxon>Bacteria</taxon>
        <taxon>Pseudomonadati</taxon>
        <taxon>Pseudomonadota</taxon>
        <taxon>Alphaproteobacteria</taxon>
        <taxon>Rhodobacterales</taxon>
        <taxon>Roseobacteraceae</taxon>
        <taxon>Seohaeicola</taxon>
    </lineage>
</organism>
<dbReference type="InterPro" id="IPR050767">
    <property type="entry name" value="Sel1_AlgK"/>
</dbReference>
<dbReference type="PANTHER" id="PTHR11102:SF160">
    <property type="entry name" value="ERAD-ASSOCIATED E3 UBIQUITIN-PROTEIN LIGASE COMPONENT HRD3"/>
    <property type="match status" value="1"/>
</dbReference>
<dbReference type="SMART" id="SM00671">
    <property type="entry name" value="SEL1"/>
    <property type="match status" value="3"/>
</dbReference>
<reference evidence="1" key="2">
    <citation type="submission" date="2020-09" db="EMBL/GenBank/DDBJ databases">
        <authorList>
            <person name="Sun Q."/>
            <person name="Kim S."/>
        </authorList>
    </citation>
    <scope>NUCLEOTIDE SEQUENCE</scope>
    <source>
        <strain evidence="1">KCTC 42650</strain>
    </source>
</reference>
<dbReference type="Proteomes" id="UP000626220">
    <property type="component" value="Unassembled WGS sequence"/>
</dbReference>
<proteinExistence type="predicted"/>